<dbReference type="AlphaFoldDB" id="A0A9N9KAW0"/>
<name>A0A9N9KAW0_9GLOM</name>
<keyword evidence="2" id="KW-1185">Reference proteome</keyword>
<accession>A0A9N9KAW0</accession>
<gene>
    <name evidence="1" type="ORF">CPELLU_LOCUS19577</name>
</gene>
<sequence length="39" mass="4730">KIKHNGGVDEQSALYEFFEVDLYKVEEQYYALFQKLIHH</sequence>
<comment type="caution">
    <text evidence="1">The sequence shown here is derived from an EMBL/GenBank/DDBJ whole genome shotgun (WGS) entry which is preliminary data.</text>
</comment>
<evidence type="ECO:0000313" key="2">
    <source>
        <dbReference type="Proteomes" id="UP000789759"/>
    </source>
</evidence>
<protein>
    <submittedName>
        <fullName evidence="1">22263_t:CDS:1</fullName>
    </submittedName>
</protein>
<dbReference type="Proteomes" id="UP000789759">
    <property type="component" value="Unassembled WGS sequence"/>
</dbReference>
<evidence type="ECO:0000313" key="1">
    <source>
        <dbReference type="EMBL" id="CAG8819771.1"/>
    </source>
</evidence>
<dbReference type="EMBL" id="CAJVQA010048367">
    <property type="protein sequence ID" value="CAG8819771.1"/>
    <property type="molecule type" value="Genomic_DNA"/>
</dbReference>
<feature type="non-terminal residue" evidence="1">
    <location>
        <position position="1"/>
    </location>
</feature>
<organism evidence="1 2">
    <name type="scientific">Cetraspora pellucida</name>
    <dbReference type="NCBI Taxonomy" id="1433469"/>
    <lineage>
        <taxon>Eukaryota</taxon>
        <taxon>Fungi</taxon>
        <taxon>Fungi incertae sedis</taxon>
        <taxon>Mucoromycota</taxon>
        <taxon>Glomeromycotina</taxon>
        <taxon>Glomeromycetes</taxon>
        <taxon>Diversisporales</taxon>
        <taxon>Gigasporaceae</taxon>
        <taxon>Cetraspora</taxon>
    </lineage>
</organism>
<reference evidence="1" key="1">
    <citation type="submission" date="2021-06" db="EMBL/GenBank/DDBJ databases">
        <authorList>
            <person name="Kallberg Y."/>
            <person name="Tangrot J."/>
            <person name="Rosling A."/>
        </authorList>
    </citation>
    <scope>NUCLEOTIDE SEQUENCE</scope>
    <source>
        <strain evidence="1">FL966</strain>
    </source>
</reference>
<proteinExistence type="predicted"/>